<dbReference type="Gene3D" id="3.30.70.330">
    <property type="match status" value="4"/>
</dbReference>
<feature type="domain" description="RRM" evidence="11">
    <location>
        <begin position="857"/>
        <end position="940"/>
    </location>
</feature>
<dbReference type="Gene3D" id="1.25.40.10">
    <property type="entry name" value="Tetratricopeptide repeat domain"/>
    <property type="match status" value="2"/>
</dbReference>
<keyword evidence="13" id="KW-1185">Reference proteome</keyword>
<reference evidence="12 13" key="1">
    <citation type="journal article" date="2016" name="Nat. Commun.">
        <title>Ectomycorrhizal ecology is imprinted in the genome of the dominant symbiotic fungus Cenococcum geophilum.</title>
        <authorList>
            <consortium name="DOE Joint Genome Institute"/>
            <person name="Peter M."/>
            <person name="Kohler A."/>
            <person name="Ohm R.A."/>
            <person name="Kuo A."/>
            <person name="Krutzmann J."/>
            <person name="Morin E."/>
            <person name="Arend M."/>
            <person name="Barry K.W."/>
            <person name="Binder M."/>
            <person name="Choi C."/>
            <person name="Clum A."/>
            <person name="Copeland A."/>
            <person name="Grisel N."/>
            <person name="Haridas S."/>
            <person name="Kipfer T."/>
            <person name="LaButti K."/>
            <person name="Lindquist E."/>
            <person name="Lipzen A."/>
            <person name="Maire R."/>
            <person name="Meier B."/>
            <person name="Mihaltcheva S."/>
            <person name="Molinier V."/>
            <person name="Murat C."/>
            <person name="Poggeler S."/>
            <person name="Quandt C.A."/>
            <person name="Sperisen C."/>
            <person name="Tritt A."/>
            <person name="Tisserant E."/>
            <person name="Crous P.W."/>
            <person name="Henrissat B."/>
            <person name="Nehls U."/>
            <person name="Egli S."/>
            <person name="Spatafora J.W."/>
            <person name="Grigoriev I.V."/>
            <person name="Martin F.M."/>
        </authorList>
    </citation>
    <scope>NUCLEOTIDE SEQUENCE [LARGE SCALE GENOMIC DNA]</scope>
    <source>
        <strain evidence="12 13">CBS 459.81</strain>
    </source>
</reference>
<feature type="compositionally biased region" description="Polar residues" evidence="10">
    <location>
        <begin position="1"/>
        <end position="15"/>
    </location>
</feature>
<dbReference type="GO" id="GO:0008380">
    <property type="term" value="P:RNA splicing"/>
    <property type="evidence" value="ECO:0007669"/>
    <property type="project" value="UniProtKB-KW"/>
</dbReference>
<keyword evidence="3" id="KW-0677">Repeat</keyword>
<evidence type="ECO:0000256" key="8">
    <source>
        <dbReference type="ARBA" id="ARBA00093627"/>
    </source>
</evidence>
<keyword evidence="4 9" id="KW-0694">RNA-binding</keyword>
<evidence type="ECO:0000313" key="13">
    <source>
        <dbReference type="Proteomes" id="UP000250266"/>
    </source>
</evidence>
<dbReference type="GO" id="GO:0003723">
    <property type="term" value="F:RNA binding"/>
    <property type="evidence" value="ECO:0007669"/>
    <property type="project" value="UniProtKB-UniRule"/>
</dbReference>
<evidence type="ECO:0000259" key="11">
    <source>
        <dbReference type="PROSITE" id="PS50102"/>
    </source>
</evidence>
<feature type="domain" description="RRM" evidence="11">
    <location>
        <begin position="931"/>
        <end position="1008"/>
    </location>
</feature>
<dbReference type="InterPro" id="IPR012677">
    <property type="entry name" value="Nucleotide-bd_a/b_plait_sf"/>
</dbReference>
<dbReference type="FunFam" id="3.30.70.330:FF:000365">
    <property type="entry name" value="U4/U6 snRNA-associated-splicing factor PRP24"/>
    <property type="match status" value="1"/>
</dbReference>
<dbReference type="CDD" id="cd00590">
    <property type="entry name" value="RRM_SF"/>
    <property type="match status" value="1"/>
</dbReference>
<dbReference type="EMBL" id="KV744982">
    <property type="protein sequence ID" value="OCK79921.1"/>
    <property type="molecule type" value="Genomic_DNA"/>
</dbReference>
<dbReference type="Proteomes" id="UP000250266">
    <property type="component" value="Unassembled WGS sequence"/>
</dbReference>
<evidence type="ECO:0000256" key="6">
    <source>
        <dbReference type="ARBA" id="ARBA00023242"/>
    </source>
</evidence>
<organism evidence="12 13">
    <name type="scientific">Lepidopterella palustris CBS 459.81</name>
    <dbReference type="NCBI Taxonomy" id="1314670"/>
    <lineage>
        <taxon>Eukaryota</taxon>
        <taxon>Fungi</taxon>
        <taxon>Dikarya</taxon>
        <taxon>Ascomycota</taxon>
        <taxon>Pezizomycotina</taxon>
        <taxon>Dothideomycetes</taxon>
        <taxon>Pleosporomycetidae</taxon>
        <taxon>Mytilinidiales</taxon>
        <taxon>Argynnaceae</taxon>
        <taxon>Lepidopterella</taxon>
    </lineage>
</organism>
<feature type="domain" description="RRM" evidence="11">
    <location>
        <begin position="1022"/>
        <end position="1099"/>
    </location>
</feature>
<dbReference type="InterPro" id="IPR034398">
    <property type="entry name" value="Prp24_RRM2"/>
</dbReference>
<protein>
    <recommendedName>
        <fullName evidence="8">U4/U6 snRNA-associated-splicing factor PRP24</fullName>
    </recommendedName>
</protein>
<dbReference type="GO" id="GO:0006397">
    <property type="term" value="P:mRNA processing"/>
    <property type="evidence" value="ECO:0007669"/>
    <property type="project" value="UniProtKB-KW"/>
</dbReference>
<dbReference type="FunFam" id="1.25.40.10:FF:000632">
    <property type="entry name" value="Pre-mRNA splicing factor (Prp24), putative"/>
    <property type="match status" value="1"/>
</dbReference>
<proteinExistence type="predicted"/>
<dbReference type="PROSITE" id="PS50102">
    <property type="entry name" value="RRM"/>
    <property type="match status" value="4"/>
</dbReference>
<feature type="domain" description="RRM" evidence="11">
    <location>
        <begin position="1148"/>
        <end position="1221"/>
    </location>
</feature>
<evidence type="ECO:0000256" key="1">
    <source>
        <dbReference type="ARBA" id="ARBA00004123"/>
    </source>
</evidence>
<dbReference type="CDD" id="cd12297">
    <property type="entry name" value="RRM2_Prp24"/>
    <property type="match status" value="1"/>
</dbReference>
<dbReference type="SMART" id="SM00386">
    <property type="entry name" value="HAT"/>
    <property type="match status" value="3"/>
</dbReference>
<feature type="compositionally biased region" description="Polar residues" evidence="10">
    <location>
        <begin position="39"/>
        <end position="66"/>
    </location>
</feature>
<keyword evidence="5" id="KW-0508">mRNA splicing</keyword>
<dbReference type="OrthoDB" id="360390at2759"/>
<comment type="function">
    <text evidence="7">Functions as a recycling factor of the spliceosome, a machinery that forms on each precursor-messenger RNA (pre-mRNA) and catalyzes the removal of introns. Chaperones the re-annealing of U4 and U6 snRNAs (small nuclear RNAs) released from previous rounds of splicing, an initial step in reforming the U4/U6-U5 tri-snRNP (small nuclear ribonucleoprotein) that can reassemble into another spliceosome complex; this step involves binding U6 and facilitating the unwinding of the U6 internal stem loop, followed by base-pairing of U6 to U4.</text>
</comment>
<accession>A0A8E2E9I2</accession>
<keyword evidence="6" id="KW-0539">Nucleus</keyword>
<evidence type="ECO:0000256" key="3">
    <source>
        <dbReference type="ARBA" id="ARBA00022737"/>
    </source>
</evidence>
<dbReference type="InterPro" id="IPR031766">
    <property type="entry name" value="RRM_occluded"/>
</dbReference>
<evidence type="ECO:0000313" key="12">
    <source>
        <dbReference type="EMBL" id="OCK79921.1"/>
    </source>
</evidence>
<evidence type="ECO:0000256" key="10">
    <source>
        <dbReference type="SAM" id="MobiDB-lite"/>
    </source>
</evidence>
<evidence type="ECO:0000256" key="9">
    <source>
        <dbReference type="PROSITE-ProRule" id="PRU00176"/>
    </source>
</evidence>
<comment type="subcellular location">
    <subcellularLocation>
        <location evidence="1">Nucleus</location>
    </subcellularLocation>
</comment>
<dbReference type="PANTHER" id="PTHR24012">
    <property type="entry name" value="RNA BINDING PROTEIN"/>
    <property type="match status" value="1"/>
</dbReference>
<evidence type="ECO:0000256" key="7">
    <source>
        <dbReference type="ARBA" id="ARBA00093374"/>
    </source>
</evidence>
<feature type="region of interest" description="Disordered" evidence="10">
    <location>
        <begin position="1"/>
        <end position="67"/>
    </location>
</feature>
<name>A0A8E2E9I2_9PEZI</name>
<dbReference type="Pfam" id="PF00076">
    <property type="entry name" value="RRM_1"/>
    <property type="match status" value="3"/>
</dbReference>
<feature type="region of interest" description="Disordered" evidence="10">
    <location>
        <begin position="802"/>
        <end position="851"/>
    </location>
</feature>
<gene>
    <name evidence="12" type="ORF">K432DRAFT_426141</name>
</gene>
<dbReference type="SUPFAM" id="SSF54928">
    <property type="entry name" value="RNA-binding domain, RBD"/>
    <property type="match status" value="4"/>
</dbReference>
<feature type="region of interest" description="Disordered" evidence="10">
    <location>
        <begin position="80"/>
        <end position="130"/>
    </location>
</feature>
<dbReference type="InterPro" id="IPR000504">
    <property type="entry name" value="RRM_dom"/>
</dbReference>
<dbReference type="Pfam" id="PF16842">
    <property type="entry name" value="RRM_occluded"/>
    <property type="match status" value="1"/>
</dbReference>
<dbReference type="InterPro" id="IPR011990">
    <property type="entry name" value="TPR-like_helical_dom_sf"/>
</dbReference>
<dbReference type="CDD" id="cd12299">
    <property type="entry name" value="RRM4_Prp24"/>
    <property type="match status" value="1"/>
</dbReference>
<dbReference type="InterPro" id="IPR035979">
    <property type="entry name" value="RBD_domain_sf"/>
</dbReference>
<sequence length="1327" mass="148751">MDINSLLSPQDSPATETPPPPQQLNLPSPNQRPHRQQAPRRTSSILSQNITPSPQHHDQLPSSTLPHNAYHTHLALGTAMTPPGMASVPNGRAMPTATSTPSVDGRESLGPIQESRITPPHPSQSRQASTSGMDALADLASMQHQQATRQNAAGMRDPQIFQAQRPAMSLQNIARSISGGSAKDVGMSDVPTKPHIYTANSLSQADCQAITDLAQGLAENSYDYESHVRIITLLHNGFVDHVHPPESHETTNDPFTYELLPDLLAAYKAMDNIYPVGEQLWLYWIEDEKMLAKSIEDRASVVELCRKATQDEPGSSSLWRIYGDYMYLLFTCAYELDAPERWPEEDKMIGKDVFKWDDMMAVWDRGIAATQGRMNDSNIVWDRYMEIMLQDQARWPSPEKVRNIRNLFEKRLVQPHATWNETSAMFSQFITTYYEQAYEEIMIAVNQRAAQSKKQYSLREPFELNIEKAVLNNDKAAEWYAFTEYLDWERRKQGVFSFNRIHALFERATLRFPTVPSLWEDYVEFLIQNPTSTIPLLPVLERATRHCPWSGGLWSHRILTLEAEAKDFQEIEHVKHSATETGLLDVGGLEELLKVYVAWCGFLRRKAFGAFATEDDVDIAEVGIRSALEHVKEIGQKKYGKEYKGDPHYRLERVHIKFFTQAGNVVAAREIWESLIRQQGFKYDFWYRYYIWEMVMWSNHAVRDKTNAGTELRTPQEATATIRKGLQKIEQMDWPEQLIQLFINHCEQNESIQELRSAIIETRRATKQVEMRRAREAAAAAEQQEVSQAYTDVYADAVAEEAHASGKRKREADSEATVGLTTKKSKHDIAASVEELPERSQPTVERTPPLKRDREHATIIVKKLPADATEARVRHFFRQCGTIKSVVMKPEKSDITASIEYETVDEAQYALSRRLKPFDGVQLDISLGKGSTIYVTNYPPEADEGYLRKLFQDSGEILSVRFPSLRFNTHRRFCYITFSNSDEAEAATQLDGKALGGPFNLVAKISDPNATKNREGATEEAREVYVFNMDWKASVDEIKDLFSSFGEVESVRTPKKINGQSRGIAYVVFKTKEQAAAAAAGINLKEFHGRILQAEVTQPRKVKRHAVAVISSASPGLDASPGPSTVEDGGANAISESVPNSEHHYRERSFALMNIPDTVNDARIRAIVEPYGPLKKIILMPEHAGAIVEFANVQDMGKANLALDGFEIEEGRRIAVGTVAEMKRMGAEKKKGHFVALSKKKDVTSASALMPSSLVSRPGQTSRRGGRGGLGFRRGGCGGGGTVMGCERGESANAVKPSGPAKSNADFKAMFVKGKVEQPKEDKGQDQ</sequence>
<dbReference type="SMART" id="SM00360">
    <property type="entry name" value="RRM"/>
    <property type="match status" value="4"/>
</dbReference>
<keyword evidence="2" id="KW-0507">mRNA processing</keyword>
<evidence type="ECO:0000256" key="2">
    <source>
        <dbReference type="ARBA" id="ARBA00022664"/>
    </source>
</evidence>
<dbReference type="GO" id="GO:0005688">
    <property type="term" value="C:U6 snRNP"/>
    <property type="evidence" value="ECO:0007669"/>
    <property type="project" value="UniProtKB-ARBA"/>
</dbReference>
<dbReference type="SUPFAM" id="SSF48452">
    <property type="entry name" value="TPR-like"/>
    <property type="match status" value="1"/>
</dbReference>
<evidence type="ECO:0000256" key="4">
    <source>
        <dbReference type="ARBA" id="ARBA00022884"/>
    </source>
</evidence>
<dbReference type="InterPro" id="IPR003107">
    <property type="entry name" value="HAT"/>
</dbReference>
<feature type="region of interest" description="Disordered" evidence="10">
    <location>
        <begin position="1253"/>
        <end position="1274"/>
    </location>
</feature>
<evidence type="ECO:0000256" key="5">
    <source>
        <dbReference type="ARBA" id="ARBA00023187"/>
    </source>
</evidence>
<dbReference type="FunFam" id="3.30.70.330:FF:000588">
    <property type="entry name" value="Pre-mRNA splicing factor (Prp24), putative"/>
    <property type="match status" value="1"/>
</dbReference>